<feature type="compositionally biased region" description="Basic and acidic residues" evidence="1">
    <location>
        <begin position="94"/>
        <end position="105"/>
    </location>
</feature>
<evidence type="ECO:0000256" key="1">
    <source>
        <dbReference type="SAM" id="MobiDB-lite"/>
    </source>
</evidence>
<feature type="region of interest" description="Disordered" evidence="1">
    <location>
        <begin position="40"/>
        <end position="72"/>
    </location>
</feature>
<dbReference type="AlphaFoldDB" id="A0A816RKR9"/>
<protein>
    <submittedName>
        <fullName evidence="2">(rape) hypothetical protein</fullName>
    </submittedName>
</protein>
<proteinExistence type="predicted"/>
<name>A0A816RKR9_BRANA</name>
<feature type="compositionally biased region" description="Basic and acidic residues" evidence="1">
    <location>
        <begin position="113"/>
        <end position="133"/>
    </location>
</feature>
<dbReference type="Proteomes" id="UP001295469">
    <property type="component" value="Chromosome C01"/>
</dbReference>
<dbReference type="EMBL" id="HG994365">
    <property type="protein sequence ID" value="CAF2072589.1"/>
    <property type="molecule type" value="Genomic_DNA"/>
</dbReference>
<dbReference type="SMR" id="A0A816RKR9"/>
<organism evidence="2">
    <name type="scientific">Brassica napus</name>
    <name type="common">Rape</name>
    <dbReference type="NCBI Taxonomy" id="3708"/>
    <lineage>
        <taxon>Eukaryota</taxon>
        <taxon>Viridiplantae</taxon>
        <taxon>Streptophyta</taxon>
        <taxon>Embryophyta</taxon>
        <taxon>Tracheophyta</taxon>
        <taxon>Spermatophyta</taxon>
        <taxon>Magnoliopsida</taxon>
        <taxon>eudicotyledons</taxon>
        <taxon>Gunneridae</taxon>
        <taxon>Pentapetalae</taxon>
        <taxon>rosids</taxon>
        <taxon>malvids</taxon>
        <taxon>Brassicales</taxon>
        <taxon>Brassicaceae</taxon>
        <taxon>Brassiceae</taxon>
        <taxon>Brassica</taxon>
    </lineage>
</organism>
<gene>
    <name evidence="2" type="ORF">DARMORV10_C01P24840.1</name>
</gene>
<accession>A0A816RKR9</accession>
<reference evidence="2" key="1">
    <citation type="submission" date="2021-01" db="EMBL/GenBank/DDBJ databases">
        <authorList>
            <consortium name="Genoscope - CEA"/>
            <person name="William W."/>
        </authorList>
    </citation>
    <scope>NUCLEOTIDE SEQUENCE</scope>
</reference>
<feature type="region of interest" description="Disordered" evidence="1">
    <location>
        <begin position="94"/>
        <end position="133"/>
    </location>
</feature>
<sequence length="153" mass="16810">MVFFGSGSNTFYITEDEVWNNKALVGEGVVSNAHPLSYVNQDDDVGSLRGNEGDGVASGTDRHGHSESQSDFGELNKLVGVITRDALITSPEKKVCEDQTAGEEHESMEETAAEAKGDVGETEVEKATINEDKDEAVEKEAVWRDVMRRRRMM</sequence>
<evidence type="ECO:0000313" key="2">
    <source>
        <dbReference type="EMBL" id="CAF2072589.1"/>
    </source>
</evidence>